<feature type="region of interest" description="Disordered" evidence="1">
    <location>
        <begin position="134"/>
        <end position="153"/>
    </location>
</feature>
<proteinExistence type="predicted"/>
<dbReference type="Proteomes" id="UP001174677">
    <property type="component" value="Chromosome 12"/>
</dbReference>
<evidence type="ECO:0000256" key="1">
    <source>
        <dbReference type="SAM" id="MobiDB-lite"/>
    </source>
</evidence>
<dbReference type="EMBL" id="JARPOI010000012">
    <property type="protein sequence ID" value="KAJ9167421.1"/>
    <property type="molecule type" value="Genomic_DNA"/>
</dbReference>
<keyword evidence="3" id="KW-1185">Reference proteome</keyword>
<evidence type="ECO:0000313" key="2">
    <source>
        <dbReference type="EMBL" id="KAJ9167421.1"/>
    </source>
</evidence>
<evidence type="ECO:0000313" key="3">
    <source>
        <dbReference type="Proteomes" id="UP001174677"/>
    </source>
</evidence>
<gene>
    <name evidence="2" type="ORF">P3X46_022075</name>
</gene>
<sequence>MVYTDGGMNTSGRELISPHNSLAGARPQTTDGGLTDYKLVGGQGPNKSGNTDACGSSKSSDNMDLLLATLMQNSAIQNRTNYTSSGTYFPLTGYEDLPPALSSQINNESHSWLLNNHSQSTSLPYQTSKIASTNNATTTSSTSGFPNGEGPSTAAAAAALDQNKLMEGKQPAALWGLPVMSDLPVLQTEANKQIPPTQNMLQQQVQVASTKEIPLFNTMKSLEGVKPQGHKATFKQLDLDLQL</sequence>
<organism evidence="2 3">
    <name type="scientific">Hevea brasiliensis</name>
    <name type="common">Para rubber tree</name>
    <name type="synonym">Siphonia brasiliensis</name>
    <dbReference type="NCBI Taxonomy" id="3981"/>
    <lineage>
        <taxon>Eukaryota</taxon>
        <taxon>Viridiplantae</taxon>
        <taxon>Streptophyta</taxon>
        <taxon>Embryophyta</taxon>
        <taxon>Tracheophyta</taxon>
        <taxon>Spermatophyta</taxon>
        <taxon>Magnoliopsida</taxon>
        <taxon>eudicotyledons</taxon>
        <taxon>Gunneridae</taxon>
        <taxon>Pentapetalae</taxon>
        <taxon>rosids</taxon>
        <taxon>fabids</taxon>
        <taxon>Malpighiales</taxon>
        <taxon>Euphorbiaceae</taxon>
        <taxon>Crotonoideae</taxon>
        <taxon>Micrandreae</taxon>
        <taxon>Hevea</taxon>
    </lineage>
</organism>
<feature type="compositionally biased region" description="Low complexity" evidence="1">
    <location>
        <begin position="134"/>
        <end position="143"/>
    </location>
</feature>
<protein>
    <submittedName>
        <fullName evidence="2">Uncharacterized protein</fullName>
    </submittedName>
</protein>
<feature type="region of interest" description="Disordered" evidence="1">
    <location>
        <begin position="1"/>
        <end position="35"/>
    </location>
</feature>
<name>A0ABQ9LLE6_HEVBR</name>
<comment type="caution">
    <text evidence="2">The sequence shown here is derived from an EMBL/GenBank/DDBJ whole genome shotgun (WGS) entry which is preliminary data.</text>
</comment>
<accession>A0ABQ9LLE6</accession>
<reference evidence="2 3" key="1">
    <citation type="journal article" date="2023" name="Plant Biotechnol. J.">
        <title>Chromosome-level wild Hevea brasiliensis genome provides new tools for genomic-assisted breeding and valuable loci to elevate rubber yield.</title>
        <authorList>
            <person name="Cheng H."/>
            <person name="Song X."/>
            <person name="Hu Y."/>
            <person name="Wu T."/>
            <person name="Yang Q."/>
            <person name="An Z."/>
            <person name="Feng S."/>
            <person name="Deng Z."/>
            <person name="Wu W."/>
            <person name="Zeng X."/>
            <person name="Tu M."/>
            <person name="Wang X."/>
            <person name="Huang H."/>
        </authorList>
    </citation>
    <scope>NUCLEOTIDE SEQUENCE [LARGE SCALE GENOMIC DNA]</scope>
    <source>
        <strain evidence="2">MT/VB/25A 57/8</strain>
    </source>
</reference>